<dbReference type="CDD" id="cd02570">
    <property type="entry name" value="PseudoU_synth_EcTruA"/>
    <property type="match status" value="1"/>
</dbReference>
<comment type="catalytic activity">
    <reaction evidence="4 5">
        <text>uridine(38/39/40) in tRNA = pseudouridine(38/39/40) in tRNA</text>
        <dbReference type="Rhea" id="RHEA:22376"/>
        <dbReference type="Rhea" id="RHEA-COMP:10085"/>
        <dbReference type="Rhea" id="RHEA-COMP:10087"/>
        <dbReference type="ChEBI" id="CHEBI:65314"/>
        <dbReference type="ChEBI" id="CHEBI:65315"/>
        <dbReference type="EC" id="5.4.99.12"/>
    </reaction>
</comment>
<name>A0ABY0IGU0_9BACT</name>
<dbReference type="Proteomes" id="UP000443582">
    <property type="component" value="Unassembled WGS sequence"/>
</dbReference>
<evidence type="ECO:0000313" key="7">
    <source>
        <dbReference type="EMBL" id="RZF22150.1"/>
    </source>
</evidence>
<dbReference type="PANTHER" id="PTHR11142:SF0">
    <property type="entry name" value="TRNA PSEUDOURIDINE SYNTHASE-LIKE 1"/>
    <property type="match status" value="1"/>
</dbReference>
<feature type="domain" description="Pseudouridine synthase I TruA alpha/beta" evidence="6">
    <location>
        <begin position="9"/>
        <end position="105"/>
    </location>
</feature>
<feature type="domain" description="Pseudouridine synthase I TruA alpha/beta" evidence="6">
    <location>
        <begin position="144"/>
        <end position="254"/>
    </location>
</feature>
<dbReference type="InterPro" id="IPR020103">
    <property type="entry name" value="PsdUridine_synth_cat_dom_sf"/>
</dbReference>
<dbReference type="GO" id="GO:0160147">
    <property type="term" value="F:tRNA pseudouridine(38-40) synthase activity"/>
    <property type="evidence" value="ECO:0007669"/>
    <property type="project" value="UniProtKB-EC"/>
</dbReference>
<dbReference type="InterPro" id="IPR020095">
    <property type="entry name" value="PsdUridine_synth_TruA_C"/>
</dbReference>
<comment type="similarity">
    <text evidence="1 4 5">Belongs to the tRNA pseudouridine synthase TruA family.</text>
</comment>
<dbReference type="PANTHER" id="PTHR11142">
    <property type="entry name" value="PSEUDOURIDYLATE SYNTHASE"/>
    <property type="match status" value="1"/>
</dbReference>
<reference evidence="8" key="1">
    <citation type="journal article" date="2019" name="Int. J. Syst. Evol. Microbiol.">
        <title>Halobacteriovorax valvorus sp. nov., a novel prokaryotic predator isolated from coastal seawater of China.</title>
        <authorList>
            <person name="Chen M.-X."/>
        </authorList>
    </citation>
    <scope>NUCLEOTIDE SEQUENCE [LARGE SCALE GENOMIC DNA]</scope>
    <source>
        <strain evidence="8">BL9</strain>
    </source>
</reference>
<comment type="caution">
    <text evidence="7">The sequence shown here is derived from an EMBL/GenBank/DDBJ whole genome shotgun (WGS) entry which is preliminary data.</text>
</comment>
<sequence>MNTYKITFSYNGSGFFGWQKQIDQKSIQGEIEKVVQKISKSQDIQVVGCGRTDAGVHAVKQVTRVKMPLKIEEDSLKNALNSLLPESIRASHVEMAHDDFQPVYDAKSKTYRYVFSLKKIANPFLKDTVSFIGKDINLTKMNEACKIFIGRHDFEGFSTKGTPVKTTIREITRCHIFKENINYGPGLSEDVYIFEVSGSGFLKQMVRLVVSAIWSYAEGKIEERDILNQFNNSSENKIAPTAPPQGLYLFDVQY</sequence>
<dbReference type="HAMAP" id="MF_00171">
    <property type="entry name" value="TruA"/>
    <property type="match status" value="1"/>
</dbReference>
<dbReference type="InterPro" id="IPR020097">
    <property type="entry name" value="PsdUridine_synth_TruA_a/b_dom"/>
</dbReference>
<dbReference type="PIRSF" id="PIRSF001430">
    <property type="entry name" value="tRNA_psdUrid_synth"/>
    <property type="match status" value="1"/>
</dbReference>
<evidence type="ECO:0000256" key="1">
    <source>
        <dbReference type="ARBA" id="ARBA00009375"/>
    </source>
</evidence>
<dbReference type="EC" id="5.4.99.12" evidence="4"/>
<dbReference type="Gene3D" id="3.30.70.580">
    <property type="entry name" value="Pseudouridine synthase I, catalytic domain, N-terminal subdomain"/>
    <property type="match status" value="1"/>
</dbReference>
<evidence type="ECO:0000313" key="8">
    <source>
        <dbReference type="Proteomes" id="UP000443582"/>
    </source>
</evidence>
<dbReference type="RefSeq" id="WP_115362242.1">
    <property type="nucleotide sequence ID" value="NZ_QDKL01000002.1"/>
</dbReference>
<gene>
    <name evidence="4 7" type="primary">truA</name>
    <name evidence="7" type="ORF">DAY19_10740</name>
</gene>
<dbReference type="NCBIfam" id="TIGR00071">
    <property type="entry name" value="hisT_truA"/>
    <property type="match status" value="1"/>
</dbReference>
<organism evidence="7 8">
    <name type="scientific">Halobacteriovorax vibrionivorans</name>
    <dbReference type="NCBI Taxonomy" id="2152716"/>
    <lineage>
        <taxon>Bacteria</taxon>
        <taxon>Pseudomonadati</taxon>
        <taxon>Bdellovibrionota</taxon>
        <taxon>Bacteriovoracia</taxon>
        <taxon>Bacteriovoracales</taxon>
        <taxon>Halobacteriovoraceae</taxon>
        <taxon>Halobacteriovorax</taxon>
    </lineage>
</organism>
<accession>A0ABY0IGU0</accession>
<protein>
    <recommendedName>
        <fullName evidence="4">tRNA pseudouridine synthase A</fullName>
        <ecNumber evidence="4">5.4.99.12</ecNumber>
    </recommendedName>
    <alternativeName>
        <fullName evidence="4">tRNA pseudouridine(38-40) synthase</fullName>
    </alternativeName>
    <alternativeName>
        <fullName evidence="4">tRNA pseudouridylate synthase I</fullName>
    </alternativeName>
    <alternativeName>
        <fullName evidence="4">tRNA-uridine isomerase I</fullName>
    </alternativeName>
</protein>
<dbReference type="EMBL" id="QDKL01000002">
    <property type="protein sequence ID" value="RZF22150.1"/>
    <property type="molecule type" value="Genomic_DNA"/>
</dbReference>
<evidence type="ECO:0000256" key="3">
    <source>
        <dbReference type="ARBA" id="ARBA00023235"/>
    </source>
</evidence>
<evidence type="ECO:0000256" key="4">
    <source>
        <dbReference type="HAMAP-Rule" id="MF_00171"/>
    </source>
</evidence>
<feature type="binding site" evidence="4">
    <location>
        <position position="111"/>
    </location>
    <ligand>
        <name>substrate</name>
    </ligand>
</feature>
<dbReference type="Pfam" id="PF01416">
    <property type="entry name" value="PseudoU_synth_1"/>
    <property type="match status" value="2"/>
</dbReference>
<feature type="active site" description="Nucleophile" evidence="4">
    <location>
        <position position="53"/>
    </location>
</feature>
<evidence type="ECO:0000256" key="2">
    <source>
        <dbReference type="ARBA" id="ARBA00022694"/>
    </source>
</evidence>
<dbReference type="SUPFAM" id="SSF55120">
    <property type="entry name" value="Pseudouridine synthase"/>
    <property type="match status" value="1"/>
</dbReference>
<comment type="subunit">
    <text evidence="4">Homodimer.</text>
</comment>
<evidence type="ECO:0000259" key="6">
    <source>
        <dbReference type="Pfam" id="PF01416"/>
    </source>
</evidence>
<comment type="caution">
    <text evidence="4">Lacks conserved residue(s) required for the propagation of feature annotation.</text>
</comment>
<keyword evidence="8" id="KW-1185">Reference proteome</keyword>
<comment type="function">
    <text evidence="4">Formation of pseudouridine at positions 38, 39 and 40 in the anticodon stem and loop of transfer RNAs.</text>
</comment>
<dbReference type="InterPro" id="IPR020094">
    <property type="entry name" value="TruA/RsuA/RluB/E/F_N"/>
</dbReference>
<dbReference type="Gene3D" id="3.30.70.660">
    <property type="entry name" value="Pseudouridine synthase I, catalytic domain, C-terminal subdomain"/>
    <property type="match status" value="1"/>
</dbReference>
<keyword evidence="2 4" id="KW-0819">tRNA processing</keyword>
<dbReference type="InterPro" id="IPR001406">
    <property type="entry name" value="PsdUridine_synth_TruA"/>
</dbReference>
<keyword evidence="3 4" id="KW-0413">Isomerase</keyword>
<proteinExistence type="inferred from homology"/>
<evidence type="ECO:0000256" key="5">
    <source>
        <dbReference type="RuleBase" id="RU003792"/>
    </source>
</evidence>